<protein>
    <submittedName>
        <fullName evidence="2">Uncharacterized protein</fullName>
    </submittedName>
</protein>
<feature type="compositionally biased region" description="Polar residues" evidence="1">
    <location>
        <begin position="26"/>
        <end position="40"/>
    </location>
</feature>
<sequence>MEHENNKKFGSFSEMEIDIAEQLIQLSNSNGETQSGTTYLDENRHSHSYSSNSVTLQWKLEECKGSDDISPSSPGGDSVEDVLAEIEEDEGLRRKKKRIRYIEELYRVTDPIVVVAPFDKN</sequence>
<evidence type="ECO:0000313" key="2">
    <source>
        <dbReference type="EMBL" id="CAI8591490.1"/>
    </source>
</evidence>
<dbReference type="AlphaFoldDB" id="A0AAV0YZ18"/>
<dbReference type="Proteomes" id="UP001157006">
    <property type="component" value="Chromosome 1L"/>
</dbReference>
<organism evidence="2 3">
    <name type="scientific">Vicia faba</name>
    <name type="common">Broad bean</name>
    <name type="synonym">Faba vulgaris</name>
    <dbReference type="NCBI Taxonomy" id="3906"/>
    <lineage>
        <taxon>Eukaryota</taxon>
        <taxon>Viridiplantae</taxon>
        <taxon>Streptophyta</taxon>
        <taxon>Embryophyta</taxon>
        <taxon>Tracheophyta</taxon>
        <taxon>Spermatophyta</taxon>
        <taxon>Magnoliopsida</taxon>
        <taxon>eudicotyledons</taxon>
        <taxon>Gunneridae</taxon>
        <taxon>Pentapetalae</taxon>
        <taxon>rosids</taxon>
        <taxon>fabids</taxon>
        <taxon>Fabales</taxon>
        <taxon>Fabaceae</taxon>
        <taxon>Papilionoideae</taxon>
        <taxon>50 kb inversion clade</taxon>
        <taxon>NPAAA clade</taxon>
        <taxon>Hologalegina</taxon>
        <taxon>IRL clade</taxon>
        <taxon>Fabeae</taxon>
        <taxon>Vicia</taxon>
    </lineage>
</organism>
<accession>A0AAV0YZ18</accession>
<proteinExistence type="predicted"/>
<dbReference type="EMBL" id="OX451736">
    <property type="protein sequence ID" value="CAI8591490.1"/>
    <property type="molecule type" value="Genomic_DNA"/>
</dbReference>
<gene>
    <name evidence="2" type="ORF">VFH_I490160</name>
</gene>
<feature type="region of interest" description="Disordered" evidence="1">
    <location>
        <begin position="26"/>
        <end position="47"/>
    </location>
</feature>
<reference evidence="2 3" key="1">
    <citation type="submission" date="2023-01" db="EMBL/GenBank/DDBJ databases">
        <authorList>
            <person name="Kreplak J."/>
        </authorList>
    </citation>
    <scope>NUCLEOTIDE SEQUENCE [LARGE SCALE GENOMIC DNA]</scope>
</reference>
<dbReference type="PANTHER" id="PTHR35167">
    <property type="entry name" value="OS05G0216466 PROTEIN"/>
    <property type="match status" value="1"/>
</dbReference>
<name>A0AAV0YZ18_VICFA</name>
<evidence type="ECO:0000313" key="3">
    <source>
        <dbReference type="Proteomes" id="UP001157006"/>
    </source>
</evidence>
<dbReference type="PANTHER" id="PTHR35167:SF3">
    <property type="entry name" value="OS05G0216466 PROTEIN"/>
    <property type="match status" value="1"/>
</dbReference>
<evidence type="ECO:0000256" key="1">
    <source>
        <dbReference type="SAM" id="MobiDB-lite"/>
    </source>
</evidence>
<keyword evidence="3" id="KW-1185">Reference proteome</keyword>